<dbReference type="SUPFAM" id="SSF52540">
    <property type="entry name" value="P-loop containing nucleoside triphosphate hydrolases"/>
    <property type="match status" value="4"/>
</dbReference>
<evidence type="ECO:0000256" key="13">
    <source>
        <dbReference type="ARBA" id="ARBA00023204"/>
    </source>
</evidence>
<evidence type="ECO:0000256" key="15">
    <source>
        <dbReference type="ARBA" id="ARBA00039316"/>
    </source>
</evidence>
<dbReference type="InterPro" id="IPR041102">
    <property type="entry name" value="UvrA_inter"/>
</dbReference>
<protein>
    <recommendedName>
        <fullName evidence="15">UvrABC system protein A</fullName>
    </recommendedName>
    <alternativeName>
        <fullName evidence="16">Excinuclease ABC subunit A</fullName>
    </alternativeName>
</protein>
<dbReference type="GO" id="GO:0016887">
    <property type="term" value="F:ATP hydrolysis activity"/>
    <property type="evidence" value="ECO:0007669"/>
    <property type="project" value="InterPro"/>
</dbReference>
<dbReference type="GO" id="GO:0006289">
    <property type="term" value="P:nucleotide-excision repair"/>
    <property type="evidence" value="ECO:0007669"/>
    <property type="project" value="InterPro"/>
</dbReference>
<feature type="region of interest" description="Disordered" evidence="17">
    <location>
        <begin position="922"/>
        <end position="953"/>
    </location>
</feature>
<evidence type="ECO:0000256" key="4">
    <source>
        <dbReference type="ARBA" id="ARBA00022737"/>
    </source>
</evidence>
<dbReference type="Gene3D" id="1.20.1580.10">
    <property type="entry name" value="ABC transporter ATPase like domain"/>
    <property type="match status" value="3"/>
</dbReference>
<dbReference type="InterPro" id="IPR004602">
    <property type="entry name" value="UvrA"/>
</dbReference>
<evidence type="ECO:0000256" key="14">
    <source>
        <dbReference type="ARBA" id="ARBA00038000"/>
    </source>
</evidence>
<evidence type="ECO:0000256" key="6">
    <source>
        <dbReference type="ARBA" id="ARBA00022763"/>
    </source>
</evidence>
<dbReference type="PROSITE" id="PS50893">
    <property type="entry name" value="ABC_TRANSPORTER_2"/>
    <property type="match status" value="3"/>
</dbReference>
<dbReference type="GO" id="GO:0005524">
    <property type="term" value="F:ATP binding"/>
    <property type="evidence" value="ECO:0007669"/>
    <property type="project" value="UniProtKB-KW"/>
</dbReference>
<evidence type="ECO:0000256" key="12">
    <source>
        <dbReference type="ARBA" id="ARBA00023125"/>
    </source>
</evidence>
<evidence type="ECO:0000256" key="10">
    <source>
        <dbReference type="ARBA" id="ARBA00022840"/>
    </source>
</evidence>
<dbReference type="RefSeq" id="WP_136927831.1">
    <property type="nucleotide sequence ID" value="NZ_SSMQ01000004.1"/>
</dbReference>
<sequence>MQPIRIRGARTHNLQGIDLELVPGQLVCFTGVSGAGKSSLALDTLYSEGQRRFVESFSPYARQFLERLERPPIDELDPVAAGVAVDRRAPVKSSRSTVATMADLEPYLSAVFAREATPVCPTCQIPATRVDAVTAASKAVESHDGATALVTYRVPVAGTEELLDVRETLLEAGYRRLLVRGEVRDIDEVGPSDALGAGGGVEVIVDRVKIGARDARRLGSAIEEAWQRAEGGVALYVGASGTSGTGRRVLVPRGLACPSCARSFDAARPGLFSYQSPIGACPGCRGFGRTIGVDWGKVIPDEEKTLEGGAIRPWTGSSTSWERKVLRKFCEKKGIPLDVPWKEFTEAQRAQVLDGEGSFHGGKYPGVRAWFKWLETRTYKMHIRVLLARYRSYDPCATCDGKRLSPESLLYRVGGLDLASWHGLELREARALLDRLKATTGQGEIARKELAQRLSYLERVGLGYLTLDRQARTLSGGEAQRVTLTGALGTSLTGALFVLDEPTVGLHPSDVPPLIEAMRELAARGNVVVVIEHEPLVIRASDRVVELGPGAGKQGGRVVFDGAPAELARRGDLPTGRALARGAASVASADERTAPRGSISIVDARANNLKDVSVRMPLGQVVCVTGASGSGKSTLVEDVLYRALARARGYKDIEPAGAHKKIEGTSGIKVVTLVDQAPLGRTSRGNPATYTGAWNRIRQKFAAEPEAAARQLTAGHFSFNVALGRCESCAGEGAETIEMQFLADVSLTCPVCQGKRFRDEVLQVKLDGRSVADVLALSIDEALEVFAREPAIVRALGPLARLGLGYLTLGQPLSTLSGGEAQRLKLARALGERTAGALFLLDEPSAGLHAEEVLLLNQALRDLVRGGGSVIVVDHDLDVIAAADWVVDLGPGAGSDGGQIVAEGTAEEVARTNTRTGHALAAHLARPSSPPSSSRRKGKANGDASRRATPAYPPAPSAIEIVHAREHNLAEVCTSIPHGQIVVVTGPSGSGKSTLAFDVVFAEGQRRFLETLTPYARQFLPSMPRPDVDRVTGVPPAIALEQRTTRSGSNSTVATVTEIAHYLRLLFAKVGEPHCPTCDVPITARAPDEVYRALLATRGARTLLAPAVVARKGTYLDVFTAAARAGITDAIVDGARASTDDPPRLDKRREHSIDLVMHEGKLDALDRATFDRALTFGKGSLKLVNTRGQEELLSTTRTCPRCGAGVPELDPRWFSFNTKQGRCEACEGTGVLGGSEDADPTDASNEPCTACGGSRLAPVPRSVRLAGDRYHEATARSVSEAVRWAKTLRFDGERALIAEAPHRELARRLAFVEEVGLGYLALDRRAATLSGGEMQRLRLAAQLGSGLTGALYVLDEPTIGLHPRDTHRLLDNLRKLAGMGSTVLMVEHDADTIRAADYLIDLGPTGGRGGGRIVAQGTPSEVLRTANSPTAKALSGERALASARVRLGPADAFLEIEGARAHNLRVDALRVPLGRMTVVAGVSGSGKSTLVRHVLYPAVRRALGLAGPDPGPHDALHLPPSLARAVAVDQSPIGRTPRSIPATFLGVWDEVRKLFAATPDAKMRGYDPARFSFNTAKGGRCEVCEGQGVISHEMSFLPDVVTTCEACGGTRFEPATLDVRYLGMSIGDVLLRTAEEAAELFAAHPKIREPLATMCDLGVGYLRLGQGSHTLSGGEAQRLKLADELCSGTRAKPTLYVLDEPTTGLHLSDVARLVAVLDRLVQRGHSLLIIEHHPAVIAAADHVIELGPEGGKGGGRVVAEGSPEVVARRATATGRVLRALFERPASDMALAAEA</sequence>
<evidence type="ECO:0000256" key="9">
    <source>
        <dbReference type="ARBA" id="ARBA00022833"/>
    </source>
</evidence>
<dbReference type="PANTHER" id="PTHR43152:SF3">
    <property type="entry name" value="UVRABC SYSTEM PROTEIN A"/>
    <property type="match status" value="1"/>
</dbReference>
<keyword evidence="2" id="KW-0963">Cytoplasm</keyword>
<dbReference type="GO" id="GO:0005737">
    <property type="term" value="C:cytoplasm"/>
    <property type="evidence" value="ECO:0007669"/>
    <property type="project" value="UniProtKB-SubCell"/>
</dbReference>
<dbReference type="GO" id="GO:0004518">
    <property type="term" value="F:nuclease activity"/>
    <property type="evidence" value="ECO:0007669"/>
    <property type="project" value="UniProtKB-KW"/>
</dbReference>
<evidence type="ECO:0000256" key="5">
    <source>
        <dbReference type="ARBA" id="ARBA00022741"/>
    </source>
</evidence>
<feature type="domain" description="ABC transporter" evidence="18">
    <location>
        <begin position="594"/>
        <end position="916"/>
    </location>
</feature>
<dbReference type="SMART" id="SM00382">
    <property type="entry name" value="AAA"/>
    <property type="match status" value="4"/>
</dbReference>
<name>A0A4U1JJP1_9BACT</name>
<proteinExistence type="inferred from homology"/>
<dbReference type="PROSITE" id="PS00211">
    <property type="entry name" value="ABC_TRANSPORTER_1"/>
    <property type="match status" value="3"/>
</dbReference>
<keyword evidence="9" id="KW-0862">Zinc</keyword>
<dbReference type="Gene3D" id="3.30.190.20">
    <property type="match status" value="1"/>
</dbReference>
<dbReference type="GO" id="GO:0009380">
    <property type="term" value="C:excinuclease repair complex"/>
    <property type="evidence" value="ECO:0007669"/>
    <property type="project" value="InterPro"/>
</dbReference>
<keyword evidence="13" id="KW-0234">DNA repair</keyword>
<gene>
    <name evidence="19" type="primary">uvrA</name>
    <name evidence="19" type="ORF">E8A74_05325</name>
</gene>
<evidence type="ECO:0000256" key="17">
    <source>
        <dbReference type="SAM" id="MobiDB-lite"/>
    </source>
</evidence>
<keyword evidence="4" id="KW-0677">Repeat</keyword>
<dbReference type="InterPro" id="IPR013815">
    <property type="entry name" value="ATP_grasp_subdomain_1"/>
</dbReference>
<evidence type="ECO:0000256" key="8">
    <source>
        <dbReference type="ARBA" id="ARBA00022771"/>
    </source>
</evidence>
<dbReference type="PANTHER" id="PTHR43152">
    <property type="entry name" value="UVRABC SYSTEM PROTEIN A"/>
    <property type="match status" value="1"/>
</dbReference>
<dbReference type="Gene3D" id="1.10.8.280">
    <property type="entry name" value="ABC transporter ATPase domain-like"/>
    <property type="match status" value="1"/>
</dbReference>
<dbReference type="Gene3D" id="3.40.50.300">
    <property type="entry name" value="P-loop containing nucleotide triphosphate hydrolases"/>
    <property type="match status" value="5"/>
</dbReference>
<evidence type="ECO:0000259" key="18">
    <source>
        <dbReference type="PROSITE" id="PS50893"/>
    </source>
</evidence>
<feature type="domain" description="ABC transporter" evidence="18">
    <location>
        <begin position="1150"/>
        <end position="1435"/>
    </location>
</feature>
<dbReference type="OrthoDB" id="9809851at2"/>
<dbReference type="Proteomes" id="UP000309215">
    <property type="component" value="Unassembled WGS sequence"/>
</dbReference>
<organism evidence="19 20">
    <name type="scientific">Polyangium fumosum</name>
    <dbReference type="NCBI Taxonomy" id="889272"/>
    <lineage>
        <taxon>Bacteria</taxon>
        <taxon>Pseudomonadati</taxon>
        <taxon>Myxococcota</taxon>
        <taxon>Polyangia</taxon>
        <taxon>Polyangiales</taxon>
        <taxon>Polyangiaceae</taxon>
        <taxon>Polyangium</taxon>
    </lineage>
</organism>
<keyword evidence="10" id="KW-0067">ATP-binding</keyword>
<dbReference type="Pfam" id="PF17760">
    <property type="entry name" value="UvrA_inter"/>
    <property type="match status" value="2"/>
</dbReference>
<evidence type="ECO:0000256" key="1">
    <source>
        <dbReference type="ARBA" id="ARBA00004496"/>
    </source>
</evidence>
<evidence type="ECO:0000256" key="16">
    <source>
        <dbReference type="ARBA" id="ARBA00042156"/>
    </source>
</evidence>
<keyword evidence="8" id="KW-0863">Zinc-finger</keyword>
<comment type="similarity">
    <text evidence="14">Belongs to the ABC transporter superfamily. UvrA family.</text>
</comment>
<keyword evidence="20" id="KW-1185">Reference proteome</keyword>
<keyword evidence="3" id="KW-0479">Metal-binding</keyword>
<dbReference type="GO" id="GO:0008270">
    <property type="term" value="F:zinc ion binding"/>
    <property type="evidence" value="ECO:0007669"/>
    <property type="project" value="UniProtKB-KW"/>
</dbReference>
<keyword evidence="11" id="KW-0267">Excision nuclease</keyword>
<dbReference type="NCBIfam" id="TIGR00630">
    <property type="entry name" value="uvra"/>
    <property type="match status" value="1"/>
</dbReference>
<comment type="caution">
    <text evidence="19">The sequence shown here is derived from an EMBL/GenBank/DDBJ whole genome shotgun (WGS) entry which is preliminary data.</text>
</comment>
<dbReference type="InterPro" id="IPR003593">
    <property type="entry name" value="AAA+_ATPase"/>
</dbReference>
<evidence type="ECO:0000256" key="7">
    <source>
        <dbReference type="ARBA" id="ARBA00022769"/>
    </source>
</evidence>
<evidence type="ECO:0000313" key="19">
    <source>
        <dbReference type="EMBL" id="TKD12036.1"/>
    </source>
</evidence>
<dbReference type="InterPro" id="IPR027417">
    <property type="entry name" value="P-loop_NTPase"/>
</dbReference>
<dbReference type="InterPro" id="IPR017871">
    <property type="entry name" value="ABC_transporter-like_CS"/>
</dbReference>
<keyword evidence="7" id="KW-0228">DNA excision</keyword>
<dbReference type="Pfam" id="PF17755">
    <property type="entry name" value="UvrA_DNA-bind"/>
    <property type="match status" value="1"/>
</dbReference>
<feature type="domain" description="ABC transporter" evidence="18">
    <location>
        <begin position="1447"/>
        <end position="1779"/>
    </location>
</feature>
<keyword evidence="5" id="KW-0547">Nucleotide-binding</keyword>
<dbReference type="EMBL" id="SSMQ01000004">
    <property type="protein sequence ID" value="TKD12036.1"/>
    <property type="molecule type" value="Genomic_DNA"/>
</dbReference>
<dbReference type="InterPro" id="IPR041552">
    <property type="entry name" value="UvrA_DNA-bd"/>
</dbReference>
<comment type="subcellular location">
    <subcellularLocation>
        <location evidence="1">Cytoplasm</location>
    </subcellularLocation>
</comment>
<evidence type="ECO:0000256" key="2">
    <source>
        <dbReference type="ARBA" id="ARBA00022490"/>
    </source>
</evidence>
<reference evidence="19 20" key="1">
    <citation type="submission" date="2019-04" db="EMBL/GenBank/DDBJ databases">
        <authorList>
            <person name="Li Y."/>
            <person name="Wang J."/>
        </authorList>
    </citation>
    <scope>NUCLEOTIDE SEQUENCE [LARGE SCALE GENOMIC DNA]</scope>
    <source>
        <strain evidence="19 20">DSM 14668</strain>
    </source>
</reference>
<dbReference type="GO" id="GO:0003677">
    <property type="term" value="F:DNA binding"/>
    <property type="evidence" value="ECO:0007669"/>
    <property type="project" value="UniProtKB-KW"/>
</dbReference>
<dbReference type="Gene3D" id="3.30.1490.20">
    <property type="entry name" value="ATP-grasp fold, A domain"/>
    <property type="match status" value="1"/>
</dbReference>
<keyword evidence="12" id="KW-0238">DNA-binding</keyword>
<keyword evidence="6" id="KW-0227">DNA damage</keyword>
<evidence type="ECO:0000256" key="3">
    <source>
        <dbReference type="ARBA" id="ARBA00022723"/>
    </source>
</evidence>
<evidence type="ECO:0000313" key="20">
    <source>
        <dbReference type="Proteomes" id="UP000309215"/>
    </source>
</evidence>
<evidence type="ECO:0000256" key="11">
    <source>
        <dbReference type="ARBA" id="ARBA00022881"/>
    </source>
</evidence>
<dbReference type="InterPro" id="IPR003439">
    <property type="entry name" value="ABC_transporter-like_ATP-bd"/>
</dbReference>
<accession>A0A4U1JJP1</accession>